<dbReference type="GO" id="GO:0005737">
    <property type="term" value="C:cytoplasm"/>
    <property type="evidence" value="ECO:0007669"/>
    <property type="project" value="UniProtKB-SubCell"/>
</dbReference>
<evidence type="ECO:0000256" key="6">
    <source>
        <dbReference type="ARBA" id="ARBA00023125"/>
    </source>
</evidence>
<evidence type="ECO:0000256" key="1">
    <source>
        <dbReference type="ARBA" id="ARBA00004496"/>
    </source>
</evidence>
<evidence type="ECO:0000313" key="13">
    <source>
        <dbReference type="Proteomes" id="UP000240572"/>
    </source>
</evidence>
<dbReference type="InterPro" id="IPR044068">
    <property type="entry name" value="CB"/>
</dbReference>
<dbReference type="PROSITE" id="PS51898">
    <property type="entry name" value="TYR_RECOMBINASE"/>
    <property type="match status" value="1"/>
</dbReference>
<sequence>MSDHTFLAYQNDLTSFFTFLESQYELTGIGEVKHTHIRSWLAGLKEAQCSERTLQRKISAVKSLYKYLLRTGAVTVNPTRLVLTPKAPARLPVFLEEQQTELIGGGATAFAEGFEGVTEYLILELLYQTGMRRAELVQLKEADVEYSRQQIRVLGKRNKERMVPAGDALLAELKAYTELKRKNFNQAEPFLLCLKTGKRLYAQYVYRVVQKHLKGVTTLTKKSPHVLRHTFATHMLNNGAELNAIKEMLGHSSLAATQVYTHNNIERLKEVYRKAHPKS</sequence>
<dbReference type="GO" id="GO:0015074">
    <property type="term" value="P:DNA integration"/>
    <property type="evidence" value="ECO:0007669"/>
    <property type="project" value="UniProtKB-KW"/>
</dbReference>
<dbReference type="Pfam" id="PF02899">
    <property type="entry name" value="Phage_int_SAM_1"/>
    <property type="match status" value="1"/>
</dbReference>
<dbReference type="InterPro" id="IPR004107">
    <property type="entry name" value="Integrase_SAM-like_N"/>
</dbReference>
<name>A0A2P8DD93_9BACT</name>
<evidence type="ECO:0000259" key="10">
    <source>
        <dbReference type="PROSITE" id="PS51898"/>
    </source>
</evidence>
<dbReference type="GO" id="GO:0051301">
    <property type="term" value="P:cell division"/>
    <property type="evidence" value="ECO:0007669"/>
    <property type="project" value="UniProtKB-KW"/>
</dbReference>
<dbReference type="Proteomes" id="UP000240572">
    <property type="component" value="Unassembled WGS sequence"/>
</dbReference>
<evidence type="ECO:0000259" key="11">
    <source>
        <dbReference type="PROSITE" id="PS51900"/>
    </source>
</evidence>
<keyword evidence="7" id="KW-0233">DNA recombination</keyword>
<evidence type="ECO:0000256" key="9">
    <source>
        <dbReference type="PROSITE-ProRule" id="PRU01248"/>
    </source>
</evidence>
<dbReference type="InterPro" id="IPR011010">
    <property type="entry name" value="DNA_brk_join_enz"/>
</dbReference>
<reference evidence="12 13" key="1">
    <citation type="submission" date="2018-03" db="EMBL/GenBank/DDBJ databases">
        <title>Genomic Encyclopedia of Type Strains, Phase III (KMG-III): the genomes of soil and plant-associated and newly described type strains.</title>
        <authorList>
            <person name="Whitman W."/>
        </authorList>
    </citation>
    <scope>NUCLEOTIDE SEQUENCE [LARGE SCALE GENOMIC DNA]</scope>
    <source>
        <strain evidence="12 13">CGMCC 1.12700</strain>
    </source>
</reference>
<dbReference type="InterPro" id="IPR002104">
    <property type="entry name" value="Integrase_catalytic"/>
</dbReference>
<evidence type="ECO:0000256" key="3">
    <source>
        <dbReference type="ARBA" id="ARBA00022618"/>
    </source>
</evidence>
<feature type="domain" description="Core-binding (CB)" evidence="11">
    <location>
        <begin position="1"/>
        <end position="69"/>
    </location>
</feature>
<keyword evidence="4" id="KW-0159">Chromosome partition</keyword>
<dbReference type="OrthoDB" id="9801717at2"/>
<dbReference type="GO" id="GO:0006310">
    <property type="term" value="P:DNA recombination"/>
    <property type="evidence" value="ECO:0007669"/>
    <property type="project" value="UniProtKB-KW"/>
</dbReference>
<feature type="domain" description="Tyr recombinase" evidence="10">
    <location>
        <begin position="90"/>
        <end position="273"/>
    </location>
</feature>
<keyword evidence="5" id="KW-0229">DNA integration</keyword>
<evidence type="ECO:0000256" key="8">
    <source>
        <dbReference type="ARBA" id="ARBA00023306"/>
    </source>
</evidence>
<comment type="subcellular location">
    <subcellularLocation>
        <location evidence="1">Cytoplasm</location>
    </subcellularLocation>
</comment>
<dbReference type="SUPFAM" id="SSF56349">
    <property type="entry name" value="DNA breaking-rejoining enzymes"/>
    <property type="match status" value="1"/>
</dbReference>
<proteinExistence type="predicted"/>
<keyword evidence="6 9" id="KW-0238">DNA-binding</keyword>
<evidence type="ECO:0000256" key="4">
    <source>
        <dbReference type="ARBA" id="ARBA00022829"/>
    </source>
</evidence>
<dbReference type="InterPro" id="IPR010998">
    <property type="entry name" value="Integrase_recombinase_N"/>
</dbReference>
<dbReference type="EMBL" id="PYGD01000001">
    <property type="protein sequence ID" value="PSK95201.1"/>
    <property type="molecule type" value="Genomic_DNA"/>
</dbReference>
<evidence type="ECO:0000313" key="12">
    <source>
        <dbReference type="EMBL" id="PSK95201.1"/>
    </source>
</evidence>
<protein>
    <submittedName>
        <fullName evidence="12">Integrase/recombinase XerC</fullName>
    </submittedName>
</protein>
<dbReference type="InterPro" id="IPR013762">
    <property type="entry name" value="Integrase-like_cat_sf"/>
</dbReference>
<keyword evidence="8" id="KW-0131">Cell cycle</keyword>
<dbReference type="PANTHER" id="PTHR30349">
    <property type="entry name" value="PHAGE INTEGRASE-RELATED"/>
    <property type="match status" value="1"/>
</dbReference>
<accession>A0A2P8DD93</accession>
<dbReference type="Pfam" id="PF00589">
    <property type="entry name" value="Phage_integrase"/>
    <property type="match status" value="1"/>
</dbReference>
<keyword evidence="3" id="KW-0132">Cell division</keyword>
<evidence type="ECO:0000256" key="7">
    <source>
        <dbReference type="ARBA" id="ARBA00023172"/>
    </source>
</evidence>
<gene>
    <name evidence="12" type="ORF">B0I18_1011367</name>
</gene>
<comment type="caution">
    <text evidence="12">The sequence shown here is derived from an EMBL/GenBank/DDBJ whole genome shotgun (WGS) entry which is preliminary data.</text>
</comment>
<keyword evidence="2" id="KW-0963">Cytoplasm</keyword>
<dbReference type="AlphaFoldDB" id="A0A2P8DD93"/>
<dbReference type="InterPro" id="IPR050090">
    <property type="entry name" value="Tyrosine_recombinase_XerCD"/>
</dbReference>
<dbReference type="PANTHER" id="PTHR30349:SF77">
    <property type="entry name" value="TYROSINE RECOMBINASE XERC"/>
    <property type="match status" value="1"/>
</dbReference>
<dbReference type="Gene3D" id="1.10.443.10">
    <property type="entry name" value="Intergrase catalytic core"/>
    <property type="match status" value="1"/>
</dbReference>
<dbReference type="Gene3D" id="1.10.150.130">
    <property type="match status" value="1"/>
</dbReference>
<dbReference type="GO" id="GO:0003677">
    <property type="term" value="F:DNA binding"/>
    <property type="evidence" value="ECO:0007669"/>
    <property type="project" value="UniProtKB-UniRule"/>
</dbReference>
<organism evidence="12 13">
    <name type="scientific">Taibaiella chishuiensis</name>
    <dbReference type="NCBI Taxonomy" id="1434707"/>
    <lineage>
        <taxon>Bacteria</taxon>
        <taxon>Pseudomonadati</taxon>
        <taxon>Bacteroidota</taxon>
        <taxon>Chitinophagia</taxon>
        <taxon>Chitinophagales</taxon>
        <taxon>Chitinophagaceae</taxon>
        <taxon>Taibaiella</taxon>
    </lineage>
</organism>
<keyword evidence="13" id="KW-1185">Reference proteome</keyword>
<evidence type="ECO:0000256" key="2">
    <source>
        <dbReference type="ARBA" id="ARBA00022490"/>
    </source>
</evidence>
<dbReference type="GO" id="GO:0007059">
    <property type="term" value="P:chromosome segregation"/>
    <property type="evidence" value="ECO:0007669"/>
    <property type="project" value="UniProtKB-KW"/>
</dbReference>
<evidence type="ECO:0000256" key="5">
    <source>
        <dbReference type="ARBA" id="ARBA00022908"/>
    </source>
</evidence>
<dbReference type="PROSITE" id="PS51900">
    <property type="entry name" value="CB"/>
    <property type="match status" value="1"/>
</dbReference>